<dbReference type="InterPro" id="IPR031593">
    <property type="entry name" value="Porin_7"/>
</dbReference>
<gene>
    <name evidence="2" type="primary">omp33-36</name>
    <name evidence="2" type="ORF">ACFODO_02985</name>
</gene>
<dbReference type="Proteomes" id="UP001595455">
    <property type="component" value="Unassembled WGS sequence"/>
</dbReference>
<feature type="chain" id="PRO_5046516153" evidence="1">
    <location>
        <begin position="22"/>
        <end position="292"/>
    </location>
</feature>
<proteinExistence type="predicted"/>
<keyword evidence="3" id="KW-1185">Reference proteome</keyword>
<dbReference type="SUPFAM" id="SSF56935">
    <property type="entry name" value="Porins"/>
    <property type="match status" value="1"/>
</dbReference>
<evidence type="ECO:0000313" key="3">
    <source>
        <dbReference type="Proteomes" id="UP001595455"/>
    </source>
</evidence>
<name>A0ABV7BC28_9GAMM</name>
<protein>
    <submittedName>
        <fullName evidence="2">Porin Omp33-36</fullName>
    </submittedName>
</protein>
<comment type="caution">
    <text evidence="2">The sequence shown here is derived from an EMBL/GenBank/DDBJ whole genome shotgun (WGS) entry which is preliminary data.</text>
</comment>
<keyword evidence="1" id="KW-0732">Signal</keyword>
<dbReference type="Pfam" id="PF16956">
    <property type="entry name" value="Porin_7"/>
    <property type="match status" value="1"/>
</dbReference>
<feature type="signal peptide" evidence="1">
    <location>
        <begin position="1"/>
        <end position="21"/>
    </location>
</feature>
<dbReference type="NCBIfam" id="NF033382">
    <property type="entry name" value="OMP_33_36"/>
    <property type="match status" value="1"/>
</dbReference>
<dbReference type="EMBL" id="JBHRSF010000006">
    <property type="protein sequence ID" value="MFC2994253.1"/>
    <property type="molecule type" value="Genomic_DNA"/>
</dbReference>
<evidence type="ECO:0000256" key="1">
    <source>
        <dbReference type="SAM" id="SignalP"/>
    </source>
</evidence>
<sequence length="292" mass="30785">MIMKKLGLATALLLAMTGAQAYQFEVQGQSEYIDTTVNDKDFTGGIQGTYYLKDVDASKGPLAEAAFLNQASNVSLAYNYGEVGSNGVDVIAHNFGAKAEAYIPTKFVPAYVSASYSHTILDSKNQNRADDNGDRYALEVGALATKNFLVAVGYTSVADQAALDAFNVMGTGIAKAVAESATIGDDQDAITARTKYVGNIDGTNMAIGFETGLVYGDDTAYQLKTDLYLNPQLSVGASYAESSFDATPDSAWGANVNYFITPAVAVGASYVNANSKAANDTQTVGVNAKFRF</sequence>
<organism evidence="2 3">
    <name type="scientific">Acinetobacter sichuanensis</name>
    <dbReference type="NCBI Taxonomy" id="2136183"/>
    <lineage>
        <taxon>Bacteria</taxon>
        <taxon>Pseudomonadati</taxon>
        <taxon>Pseudomonadota</taxon>
        <taxon>Gammaproteobacteria</taxon>
        <taxon>Moraxellales</taxon>
        <taxon>Moraxellaceae</taxon>
        <taxon>Acinetobacter</taxon>
    </lineage>
</organism>
<evidence type="ECO:0000313" key="2">
    <source>
        <dbReference type="EMBL" id="MFC2994253.1"/>
    </source>
</evidence>
<accession>A0ABV7BC28</accession>
<dbReference type="RefSeq" id="WP_265935919.1">
    <property type="nucleotide sequence ID" value="NZ_JBHRSF010000006.1"/>
</dbReference>
<reference evidence="3" key="1">
    <citation type="journal article" date="2019" name="Int. J. Syst. Evol. Microbiol.">
        <title>The Global Catalogue of Microorganisms (GCM) 10K type strain sequencing project: providing services to taxonomists for standard genome sequencing and annotation.</title>
        <authorList>
            <consortium name="The Broad Institute Genomics Platform"/>
            <consortium name="The Broad Institute Genome Sequencing Center for Infectious Disease"/>
            <person name="Wu L."/>
            <person name="Ma J."/>
        </authorList>
    </citation>
    <scope>NUCLEOTIDE SEQUENCE [LARGE SCALE GENOMIC DNA]</scope>
    <source>
        <strain evidence="3">KCTC 62575</strain>
    </source>
</reference>